<dbReference type="KEGG" id="mvu:Metvu_1314"/>
<protein>
    <recommendedName>
        <fullName evidence="6 7">tRNA(Phe) 7-((3-amino-3-carboxypropyl)-4-demethylwyosine(37)-N(4))-methyltransferase</fullName>
        <ecNumber evidence="7">2.1.1.282</ecNumber>
    </recommendedName>
    <alternativeName>
        <fullName evidence="7">tRNA wyosine derivatives biosynthesis protein Taw3</fullName>
    </alternativeName>
</protein>
<dbReference type="FunFam" id="3.30.1960.10:FF:000010">
    <property type="entry name" value="tRNA(Phe) 7-((3-amino-3-carboxypropyl)-4-demethylwyosine(37)-N(4))-methyltransferase 1"/>
    <property type="match status" value="1"/>
</dbReference>
<keyword evidence="4 7" id="KW-0949">S-adenosyl-L-methionine</keyword>
<dbReference type="GO" id="GO:0030488">
    <property type="term" value="P:tRNA methylation"/>
    <property type="evidence" value="ECO:0007669"/>
    <property type="project" value="InterPro"/>
</dbReference>
<evidence type="ECO:0000256" key="4">
    <source>
        <dbReference type="ARBA" id="ARBA00022691"/>
    </source>
</evidence>
<gene>
    <name evidence="7" type="primary">taw3</name>
    <name evidence="9" type="ordered locus">Metvu_1314</name>
</gene>
<evidence type="ECO:0000256" key="3">
    <source>
        <dbReference type="ARBA" id="ARBA00022679"/>
    </source>
</evidence>
<evidence type="ECO:0000256" key="2">
    <source>
        <dbReference type="ARBA" id="ARBA00022603"/>
    </source>
</evidence>
<dbReference type="NCBIfam" id="NF047731">
    <property type="entry name" value="tRNAMtaseTaw3"/>
    <property type="match status" value="1"/>
</dbReference>
<dbReference type="InterPro" id="IPR022908">
    <property type="entry name" value="Taw3"/>
</dbReference>
<dbReference type="InterPro" id="IPR003827">
    <property type="entry name" value="tRNA_yW-synthesising"/>
</dbReference>
<dbReference type="GO" id="GO:0031591">
    <property type="term" value="P:wybutosine biosynthetic process"/>
    <property type="evidence" value="ECO:0007669"/>
    <property type="project" value="InterPro"/>
</dbReference>
<dbReference type="SUPFAM" id="SSF111278">
    <property type="entry name" value="SSo0622-like"/>
    <property type="match status" value="1"/>
</dbReference>
<organism evidence="9 10">
    <name type="scientific">Methanocaldococcus vulcanius (strain ATCC 700851 / DSM 12094 / M7)</name>
    <name type="common">Methanococcus vulcanius</name>
    <dbReference type="NCBI Taxonomy" id="579137"/>
    <lineage>
        <taxon>Archaea</taxon>
        <taxon>Methanobacteriati</taxon>
        <taxon>Methanobacteriota</taxon>
        <taxon>Methanomada group</taxon>
        <taxon>Methanococci</taxon>
        <taxon>Methanococcales</taxon>
        <taxon>Methanocaldococcaceae</taxon>
        <taxon>Methanocaldococcus</taxon>
    </lineage>
</organism>
<keyword evidence="10" id="KW-1185">Reference proteome</keyword>
<dbReference type="Gene3D" id="3.30.1960.10">
    <property type="entry name" value="tRNA wybutosine-synthesizing-like"/>
    <property type="match status" value="1"/>
</dbReference>
<evidence type="ECO:0000313" key="10">
    <source>
        <dbReference type="Proteomes" id="UP000002063"/>
    </source>
</evidence>
<dbReference type="EMBL" id="CP001787">
    <property type="protein sequence ID" value="ACX73167.1"/>
    <property type="molecule type" value="Genomic_DNA"/>
</dbReference>
<dbReference type="HOGENOM" id="CLU_047426_2_0_2"/>
<reference evidence="9" key="1">
    <citation type="submission" date="2009-10" db="EMBL/GenBank/DDBJ databases">
        <title>Complete sequence of chromosome of Methanocaldococcus vulcanius M7.</title>
        <authorList>
            <consortium name="US DOE Joint Genome Institute"/>
            <person name="Lucas S."/>
            <person name="Copeland A."/>
            <person name="Lapidus A."/>
            <person name="Glavina del Rio T."/>
            <person name="Dalin E."/>
            <person name="Tice H."/>
            <person name="Bruce D."/>
            <person name="Goodwin L."/>
            <person name="Pitluck S."/>
            <person name="Lcollab F.I."/>
            <person name="Brettin T."/>
            <person name="Detter J.C."/>
            <person name="Han C."/>
            <person name="Tapia R."/>
            <person name="Kuske C.R."/>
            <person name="Schmutz J."/>
            <person name="Larimer F."/>
            <person name="Land M."/>
            <person name="Hauser L."/>
            <person name="Kyrpides N."/>
            <person name="Ovchinikova G."/>
            <person name="Sieprawska-Lupa M."/>
            <person name="Whitman W.B."/>
            <person name="Woyke T."/>
        </authorList>
    </citation>
    <scope>NUCLEOTIDE SEQUENCE [LARGE SCALE GENOMIC DNA]</scope>
    <source>
        <strain evidence="9">M7</strain>
    </source>
</reference>
<evidence type="ECO:0000259" key="8">
    <source>
        <dbReference type="Pfam" id="PF02676"/>
    </source>
</evidence>
<dbReference type="HAMAP" id="MF_00266">
    <property type="entry name" value="TYW3_archaea"/>
    <property type="match status" value="1"/>
</dbReference>
<proteinExistence type="inferred from homology"/>
<dbReference type="NCBIfam" id="NF003265">
    <property type="entry name" value="PRK04235.1-4"/>
    <property type="match status" value="1"/>
</dbReference>
<dbReference type="Proteomes" id="UP000002063">
    <property type="component" value="Chromosome"/>
</dbReference>
<evidence type="ECO:0000256" key="6">
    <source>
        <dbReference type="ARBA" id="ARBA00030554"/>
    </source>
</evidence>
<comment type="function">
    <text evidence="7">S-adenosyl-L-methionine-dependent methyltransferase that acts as a component of the wyosine derivatives biosynthesis pathway. Probably methylates N-4 position of wybutosine-86 to produce wybutosine-72.</text>
</comment>
<feature type="domain" description="tRNA wybutosine-synthesizing protein" evidence="8">
    <location>
        <begin position="10"/>
        <end position="198"/>
    </location>
</feature>
<dbReference type="PANTHER" id="PTHR48418">
    <property type="entry name" value="TRNA WYBUTOSINE-SYNTHESIZING PROTEIN 3"/>
    <property type="match status" value="1"/>
</dbReference>
<comment type="catalytic activity">
    <reaction evidence="7">
        <text>4-demethyl-7-[(3S)-3-amino-3-carboxypropyl]wyosine(37) in tRNA(Phe) + S-adenosyl-L-methionine = 7-[(3S)-3-amino-3-carboxypropyl]wyosine(37) in tRNA(Phe) + S-adenosyl-L-homocysteine + H(+)</text>
        <dbReference type="Rhea" id="RHEA:36635"/>
        <dbReference type="Rhea" id="RHEA-COMP:10378"/>
        <dbReference type="Rhea" id="RHEA-COMP:10379"/>
        <dbReference type="ChEBI" id="CHEBI:15378"/>
        <dbReference type="ChEBI" id="CHEBI:57856"/>
        <dbReference type="ChEBI" id="CHEBI:59789"/>
        <dbReference type="ChEBI" id="CHEBI:73543"/>
        <dbReference type="ChEBI" id="CHEBI:73550"/>
        <dbReference type="EC" id="2.1.1.282"/>
    </reaction>
</comment>
<dbReference type="Pfam" id="PF02676">
    <property type="entry name" value="TYW3"/>
    <property type="match status" value="1"/>
</dbReference>
<dbReference type="InterPro" id="IPR036602">
    <property type="entry name" value="tRNA_yW-synthesising-like_sf"/>
</dbReference>
<evidence type="ECO:0000256" key="5">
    <source>
        <dbReference type="ARBA" id="ARBA00022694"/>
    </source>
</evidence>
<dbReference type="GO" id="GO:0008175">
    <property type="term" value="F:tRNA methyltransferase activity"/>
    <property type="evidence" value="ECO:0007669"/>
    <property type="project" value="InterPro"/>
</dbReference>
<keyword evidence="3 7" id="KW-0808">Transferase</keyword>
<dbReference type="EC" id="2.1.1.282" evidence="7"/>
<dbReference type="STRING" id="579137.Metvu_1314"/>
<keyword evidence="5 7" id="KW-0819">tRNA processing</keyword>
<dbReference type="eggNOG" id="arCOG04156">
    <property type="taxonomic scope" value="Archaea"/>
</dbReference>
<comment type="similarity">
    <text evidence="1 7">Belongs to the TYW3 family.</text>
</comment>
<name>C9RHW5_METVM</name>
<evidence type="ECO:0000313" key="9">
    <source>
        <dbReference type="EMBL" id="ACX73167.1"/>
    </source>
</evidence>
<dbReference type="AlphaFoldDB" id="C9RHW5"/>
<dbReference type="PANTHER" id="PTHR48418:SF1">
    <property type="entry name" value="TRNA WYBUTOSINE-SYNTHESIZING PROTEIN 3"/>
    <property type="match status" value="1"/>
</dbReference>
<evidence type="ECO:0000256" key="7">
    <source>
        <dbReference type="HAMAP-Rule" id="MF_00266"/>
    </source>
</evidence>
<sequence>MGENVKFLEDKKRVLTNLELAIKENLVDEEIIPILKIINDLDFCYTTSSCIGRVGVIEIPKDKNPKIYSKWVGKWHHYAKYDELFNALKNWKDKEEAKNTMAIFVMNPPIIHIACKDLYSAKKMLDLAIHSGLKASSIKSVSERRIIVEILPTHKVDAPIGEDGKLFVDEDYLKFLLDYGNLKLKKARSVLMRWVDNLTTQFNK</sequence>
<accession>C9RHW5</accession>
<keyword evidence="2 7" id="KW-0489">Methyltransferase</keyword>
<evidence type="ECO:0000256" key="1">
    <source>
        <dbReference type="ARBA" id="ARBA00008569"/>
    </source>
</evidence>